<reference evidence="2" key="1">
    <citation type="submission" date="2014-11" db="EMBL/GenBank/DDBJ databases">
        <authorList>
            <person name="Amaro Gonzalez C."/>
        </authorList>
    </citation>
    <scope>NUCLEOTIDE SEQUENCE</scope>
</reference>
<feature type="signal peptide" evidence="1">
    <location>
        <begin position="1"/>
        <end position="20"/>
    </location>
</feature>
<dbReference type="EMBL" id="GBXM01077954">
    <property type="protein sequence ID" value="JAH30623.1"/>
    <property type="molecule type" value="Transcribed_RNA"/>
</dbReference>
<reference evidence="2" key="2">
    <citation type="journal article" date="2015" name="Fish Shellfish Immunol.">
        <title>Early steps in the European eel (Anguilla anguilla)-Vibrio vulnificus interaction in the gills: Role of the RtxA13 toxin.</title>
        <authorList>
            <person name="Callol A."/>
            <person name="Pajuelo D."/>
            <person name="Ebbesson L."/>
            <person name="Teles M."/>
            <person name="MacKenzie S."/>
            <person name="Amaro C."/>
        </authorList>
    </citation>
    <scope>NUCLEOTIDE SEQUENCE</scope>
</reference>
<dbReference type="AlphaFoldDB" id="A0A0E9RQJ5"/>
<evidence type="ECO:0000313" key="2">
    <source>
        <dbReference type="EMBL" id="JAH30623.1"/>
    </source>
</evidence>
<feature type="chain" id="PRO_5002432019" evidence="1">
    <location>
        <begin position="21"/>
        <end position="48"/>
    </location>
</feature>
<sequence length="48" mass="5533">MFLILKGSFMLSSIIDSVFGFFNVLVRQNYVILSLLGVYGHNDHNIHY</sequence>
<evidence type="ECO:0000256" key="1">
    <source>
        <dbReference type="SAM" id="SignalP"/>
    </source>
</evidence>
<proteinExistence type="predicted"/>
<accession>A0A0E9RQJ5</accession>
<name>A0A0E9RQJ5_ANGAN</name>
<protein>
    <submittedName>
        <fullName evidence="2">Uncharacterized protein</fullName>
    </submittedName>
</protein>
<organism evidence="2">
    <name type="scientific">Anguilla anguilla</name>
    <name type="common">European freshwater eel</name>
    <name type="synonym">Muraena anguilla</name>
    <dbReference type="NCBI Taxonomy" id="7936"/>
    <lineage>
        <taxon>Eukaryota</taxon>
        <taxon>Metazoa</taxon>
        <taxon>Chordata</taxon>
        <taxon>Craniata</taxon>
        <taxon>Vertebrata</taxon>
        <taxon>Euteleostomi</taxon>
        <taxon>Actinopterygii</taxon>
        <taxon>Neopterygii</taxon>
        <taxon>Teleostei</taxon>
        <taxon>Anguilliformes</taxon>
        <taxon>Anguillidae</taxon>
        <taxon>Anguilla</taxon>
    </lineage>
</organism>
<keyword evidence="1" id="KW-0732">Signal</keyword>